<keyword evidence="2" id="KW-1185">Reference proteome</keyword>
<name>A0A9X9S3U5_METOG</name>
<protein>
    <submittedName>
        <fullName evidence="1">Uncharacterized protein</fullName>
    </submittedName>
</protein>
<dbReference type="Proteomes" id="UP001163096">
    <property type="component" value="Chromosome"/>
</dbReference>
<dbReference type="RefSeq" id="WP_268186189.1">
    <property type="nucleotide sequence ID" value="NZ_CP113361.1"/>
</dbReference>
<evidence type="ECO:0000313" key="1">
    <source>
        <dbReference type="EMBL" id="WAI00982.1"/>
    </source>
</evidence>
<evidence type="ECO:0000313" key="2">
    <source>
        <dbReference type="Proteomes" id="UP001163096"/>
    </source>
</evidence>
<organism evidence="1 2">
    <name type="scientific">Methanogenium organophilum</name>
    <dbReference type="NCBI Taxonomy" id="2199"/>
    <lineage>
        <taxon>Archaea</taxon>
        <taxon>Methanobacteriati</taxon>
        <taxon>Methanobacteriota</taxon>
        <taxon>Stenosarchaea group</taxon>
        <taxon>Methanomicrobia</taxon>
        <taxon>Methanomicrobiales</taxon>
        <taxon>Methanomicrobiaceae</taxon>
        <taxon>Methanogenium</taxon>
    </lineage>
</organism>
<accession>A0A9X9S3U5</accession>
<dbReference type="AlphaFoldDB" id="A0A9X9S3U5"/>
<reference evidence="1" key="1">
    <citation type="submission" date="2022-11" db="EMBL/GenBank/DDBJ databases">
        <title>Complete genome sequence of Methanogenium organophilum DSM 3596.</title>
        <authorList>
            <person name="Chen S.-C."/>
            <person name="Lai S.-J."/>
            <person name="You Y.-T."/>
        </authorList>
    </citation>
    <scope>NUCLEOTIDE SEQUENCE</scope>
    <source>
        <strain evidence="1">DSM 3596</strain>
    </source>
</reference>
<gene>
    <name evidence="1" type="ORF">OU421_11255</name>
</gene>
<dbReference type="GeneID" id="76835687"/>
<dbReference type="EMBL" id="CP113361">
    <property type="protein sequence ID" value="WAI00982.1"/>
    <property type="molecule type" value="Genomic_DNA"/>
</dbReference>
<dbReference type="KEGG" id="mou:OU421_11255"/>
<proteinExistence type="predicted"/>
<sequence>MLIIGFIAVISVFDGLVTEGVICDVRSGRGSDVYSGYSSVGRDRVHDPDIKPGENFNDPSLRTGILFFIFYG</sequence>